<sequence length="103" mass="11821">MDFISEKIAAKSFEIKDTDVVFLLNDGSLKNDYKEWIDTIQEEEIIKGAQESSSLYKPPLDTITIISMIKNYDIANSTPMQSIGFIQELKFKVQWIEKNNGNI</sequence>
<dbReference type="AlphaFoldDB" id="A0A1H6Y9H4"/>
<proteinExistence type="predicted"/>
<dbReference type="Proteomes" id="UP000199403">
    <property type="component" value="Unassembled WGS sequence"/>
</dbReference>
<evidence type="ECO:0000313" key="1">
    <source>
        <dbReference type="EMBL" id="SEJ36534.1"/>
    </source>
</evidence>
<name>A0A1H6Y9H4_9BACT</name>
<dbReference type="EMBL" id="FNZH01000003">
    <property type="protein sequence ID" value="SEJ36534.1"/>
    <property type="molecule type" value="Genomic_DNA"/>
</dbReference>
<gene>
    <name evidence="1" type="ORF">SAMN05192553_103489</name>
</gene>
<protein>
    <submittedName>
        <fullName evidence="1">Uncharacterized protein</fullName>
    </submittedName>
</protein>
<reference evidence="2" key="1">
    <citation type="submission" date="2016-10" db="EMBL/GenBank/DDBJ databases">
        <authorList>
            <person name="Varghese N."/>
            <person name="Submissions S."/>
        </authorList>
    </citation>
    <scope>NUCLEOTIDE SEQUENCE [LARGE SCALE GENOMIC DNA]</scope>
    <source>
        <strain evidence="2">IBRC-M 10761</strain>
    </source>
</reference>
<accession>A0A1H6Y9H4</accession>
<evidence type="ECO:0000313" key="2">
    <source>
        <dbReference type="Proteomes" id="UP000199403"/>
    </source>
</evidence>
<keyword evidence="2" id="KW-1185">Reference proteome</keyword>
<organism evidence="1 2">
    <name type="scientific">Cyclobacterium xiamenense</name>
    <dbReference type="NCBI Taxonomy" id="1297121"/>
    <lineage>
        <taxon>Bacteria</taxon>
        <taxon>Pseudomonadati</taxon>
        <taxon>Bacteroidota</taxon>
        <taxon>Cytophagia</taxon>
        <taxon>Cytophagales</taxon>
        <taxon>Cyclobacteriaceae</taxon>
        <taxon>Cyclobacterium</taxon>
    </lineage>
</organism>
<dbReference type="STRING" id="1416801.SAMN05192553_103489"/>